<gene>
    <name evidence="1" type="ORF">OCBIM_22005276mg</name>
</gene>
<reference evidence="1" key="1">
    <citation type="submission" date="2015-07" db="EMBL/GenBank/DDBJ databases">
        <title>MeaNS - Measles Nucleotide Surveillance Program.</title>
        <authorList>
            <person name="Tran T."/>
            <person name="Druce J."/>
        </authorList>
    </citation>
    <scope>NUCLEOTIDE SEQUENCE</scope>
    <source>
        <strain evidence="1">UCB-OBI-ISO-001</strain>
        <tissue evidence="1">Gonad</tissue>
    </source>
</reference>
<accession>A0A0L8HV21</accession>
<protein>
    <submittedName>
        <fullName evidence="1">Uncharacterized protein</fullName>
    </submittedName>
</protein>
<dbReference type="AlphaFoldDB" id="A0A0L8HV21"/>
<organism evidence="1">
    <name type="scientific">Octopus bimaculoides</name>
    <name type="common">California two-spotted octopus</name>
    <dbReference type="NCBI Taxonomy" id="37653"/>
    <lineage>
        <taxon>Eukaryota</taxon>
        <taxon>Metazoa</taxon>
        <taxon>Spiralia</taxon>
        <taxon>Lophotrochozoa</taxon>
        <taxon>Mollusca</taxon>
        <taxon>Cephalopoda</taxon>
        <taxon>Coleoidea</taxon>
        <taxon>Octopodiformes</taxon>
        <taxon>Octopoda</taxon>
        <taxon>Incirrata</taxon>
        <taxon>Octopodidae</taxon>
        <taxon>Octopus</taxon>
    </lineage>
</organism>
<proteinExistence type="predicted"/>
<sequence length="194" mass="21893">VLSTSSKETAFHLLVKSQAQIDWKLDLDKLVTYPLTPVPYSIGLADRFLAKPDKWKGFKNMLWKNEETDTRVILYCMYAKEQGCKSIHVRSPNSGIFFILLHHARFLEGLQILFETGKGNTRRCIDVTKLAMSSTPVLCSALLGYHAFTGCDSTSAFKGKGKVKRLKVIETDELFQKAFSKLGEILGNQQRSDK</sequence>
<name>A0A0L8HV21_OCTBM</name>
<dbReference type="PANTHER" id="PTHR46704:SF1">
    <property type="entry name" value="TELOMERE LENGTH REGULATION PROTEIN TEL2 HOMOLOG"/>
    <property type="match status" value="1"/>
</dbReference>
<dbReference type="EMBL" id="KQ417238">
    <property type="protein sequence ID" value="KOF93054.1"/>
    <property type="molecule type" value="Genomic_DNA"/>
</dbReference>
<dbReference type="PANTHER" id="PTHR46704">
    <property type="entry name" value="CXC DOMAIN-CONTAINING PROTEIN-RELATED"/>
    <property type="match status" value="1"/>
</dbReference>
<feature type="non-terminal residue" evidence="1">
    <location>
        <position position="1"/>
    </location>
</feature>
<evidence type="ECO:0000313" key="1">
    <source>
        <dbReference type="EMBL" id="KOF93054.1"/>
    </source>
</evidence>